<accession>E3HYY4</accession>
<evidence type="ECO:0008006" key="5">
    <source>
        <dbReference type="Google" id="ProtNLM"/>
    </source>
</evidence>
<dbReference type="PANTHER" id="PTHR12049:SF7">
    <property type="entry name" value="PROTEIN ARGININE METHYLTRANSFERASE NDUFAF7, MITOCHONDRIAL"/>
    <property type="match status" value="1"/>
</dbReference>
<dbReference type="Gene3D" id="3.40.50.12710">
    <property type="match status" value="1"/>
</dbReference>
<dbReference type="Pfam" id="PF02636">
    <property type="entry name" value="Methyltransf_28"/>
    <property type="match status" value="1"/>
</dbReference>
<dbReference type="OrthoDB" id="9794208at2"/>
<evidence type="ECO:0000256" key="2">
    <source>
        <dbReference type="ARBA" id="ARBA00022679"/>
    </source>
</evidence>
<dbReference type="GO" id="GO:0032259">
    <property type="term" value="P:methylation"/>
    <property type="evidence" value="ECO:0007669"/>
    <property type="project" value="UniProtKB-KW"/>
</dbReference>
<keyword evidence="2" id="KW-0808">Transferase</keyword>
<dbReference type="Proteomes" id="UP000001399">
    <property type="component" value="Chromosome"/>
</dbReference>
<dbReference type="eggNOG" id="COG1565">
    <property type="taxonomic scope" value="Bacteria"/>
</dbReference>
<dbReference type="InterPro" id="IPR038375">
    <property type="entry name" value="NDUFAF7_sf"/>
</dbReference>
<dbReference type="KEGG" id="rva:Rvan_1711"/>
<dbReference type="HOGENOM" id="CLU_024840_3_0_5"/>
<dbReference type="InterPro" id="IPR003788">
    <property type="entry name" value="NDUFAF7"/>
</dbReference>
<protein>
    <recommendedName>
        <fullName evidence="5">ATP synthase beta subunit/transription termination factor rho</fullName>
    </recommendedName>
</protein>
<keyword evidence="1" id="KW-0489">Methyltransferase</keyword>
<evidence type="ECO:0000313" key="4">
    <source>
        <dbReference type="Proteomes" id="UP000001399"/>
    </source>
</evidence>
<dbReference type="SUPFAM" id="SSF53335">
    <property type="entry name" value="S-adenosyl-L-methionine-dependent methyltransferases"/>
    <property type="match status" value="1"/>
</dbReference>
<proteinExistence type="predicted"/>
<dbReference type="RefSeq" id="WP_013419355.1">
    <property type="nucleotide sequence ID" value="NC_014664.1"/>
</dbReference>
<gene>
    <name evidence="3" type="ordered locus">Rvan_1711</name>
</gene>
<dbReference type="AlphaFoldDB" id="E3HYY4"/>
<organism evidence="3 4">
    <name type="scientific">Rhodomicrobium vannielii (strain ATCC 17100 / DSM 162 / LMG 4299 / NCIMB 10020 / ATH 3.1.1)</name>
    <dbReference type="NCBI Taxonomy" id="648757"/>
    <lineage>
        <taxon>Bacteria</taxon>
        <taxon>Pseudomonadati</taxon>
        <taxon>Pseudomonadota</taxon>
        <taxon>Alphaproteobacteria</taxon>
        <taxon>Hyphomicrobiales</taxon>
        <taxon>Hyphomicrobiaceae</taxon>
        <taxon>Rhodomicrobium</taxon>
    </lineage>
</organism>
<dbReference type="InterPro" id="IPR029063">
    <property type="entry name" value="SAM-dependent_MTases_sf"/>
</dbReference>
<keyword evidence="4" id="KW-1185">Reference proteome</keyword>
<reference evidence="4" key="1">
    <citation type="journal article" date="2011" name="J. Bacteriol.">
        <title>Genome sequences of eight morphologically diverse alphaproteobacteria.</title>
        <authorList>
            <consortium name="US DOE Joint Genome Institute"/>
            <person name="Brown P.J."/>
            <person name="Kysela D.T."/>
            <person name="Buechlein A."/>
            <person name="Hemmerich C."/>
            <person name="Brun Y.V."/>
        </authorList>
    </citation>
    <scope>NUCLEOTIDE SEQUENCE [LARGE SCALE GENOMIC DNA]</scope>
    <source>
        <strain evidence="4">ATCC 17100 / ATH 3.1.1 / DSM 162 / LMG 4299</strain>
    </source>
</reference>
<evidence type="ECO:0000313" key="3">
    <source>
        <dbReference type="EMBL" id="ADP70959.1"/>
    </source>
</evidence>
<evidence type="ECO:0000256" key="1">
    <source>
        <dbReference type="ARBA" id="ARBA00022603"/>
    </source>
</evidence>
<sequence length="373" mass="40191">MPSDASDSGLTPLALKLRRDIAERGPIPLHDYMEACLYDLQHGYYRKRDPLGRGGDFITAPEISQVFGELIGLWAAQVWMQMGQPQSVCLVELGPGRGTLMADALRAARVMPGFLQSIAVHLVESSEVLREAQKATLAGVPVPIQWHGDMGEVPSGPAIVIANEFFDCLPVRQFAFDGAAEVWRERVVAFEDGAFHLATSADVAQPPLTAASYGEPRDGDILEHCPGVGPLLAKFAARAGDAPLAALVIDYGYAKPAFGETLQAVRRHKFAGLFDAPGETDLTAHVDFSRLARLAEEASFVVFGPMAMGEWLLRLGVEARANQLLASTSAEEARAIAQSIARLVDPAQMGALFKILSWTRGISEPPPPFGEHV</sequence>
<dbReference type="GO" id="GO:0035243">
    <property type="term" value="F:protein-arginine omega-N symmetric methyltransferase activity"/>
    <property type="evidence" value="ECO:0007669"/>
    <property type="project" value="TreeGrafter"/>
</dbReference>
<name>E3HYY4_RHOVT</name>
<dbReference type="STRING" id="648757.Rvan_1711"/>
<dbReference type="PANTHER" id="PTHR12049">
    <property type="entry name" value="PROTEIN ARGININE METHYLTRANSFERASE NDUFAF7, MITOCHONDRIAL"/>
    <property type="match status" value="1"/>
</dbReference>
<dbReference type="EMBL" id="CP002292">
    <property type="protein sequence ID" value="ADP70959.1"/>
    <property type="molecule type" value="Genomic_DNA"/>
</dbReference>